<feature type="domain" description="Peptidase M28" evidence="18">
    <location>
        <begin position="89"/>
        <end position="282"/>
    </location>
</feature>
<keyword evidence="11" id="KW-0482">Metalloprotease</keyword>
<feature type="transmembrane region" description="Helical" evidence="17">
    <location>
        <begin position="395"/>
        <end position="417"/>
    </location>
</feature>
<comment type="cofactor">
    <cofactor evidence="1">
        <name>Zn(2+)</name>
        <dbReference type="ChEBI" id="CHEBI:29105"/>
    </cofactor>
</comment>
<evidence type="ECO:0000313" key="22">
    <source>
        <dbReference type="Proteomes" id="UP000001075"/>
    </source>
</evidence>
<evidence type="ECO:0000256" key="15">
    <source>
        <dbReference type="ARBA" id="ARBA00070956"/>
    </source>
</evidence>
<dbReference type="GO" id="GO:0005789">
    <property type="term" value="C:endoplasmic reticulum membrane"/>
    <property type="evidence" value="ECO:0007669"/>
    <property type="project" value="UniProtKB-SubCell"/>
</dbReference>
<keyword evidence="12 17" id="KW-0472">Membrane</keyword>
<dbReference type="SUPFAM" id="SSF53187">
    <property type="entry name" value="Zn-dependent exopeptidases"/>
    <property type="match status" value="1"/>
</dbReference>
<dbReference type="Pfam" id="PF22249">
    <property type="entry name" value="ERMP1-TM"/>
    <property type="match status" value="1"/>
</dbReference>
<dbReference type="GlyGen" id="G3I7L3">
    <property type="glycosylation" value="1 site"/>
</dbReference>
<evidence type="ECO:0000256" key="9">
    <source>
        <dbReference type="ARBA" id="ARBA00022833"/>
    </source>
</evidence>
<dbReference type="FunFam" id="3.40.630.10:FF:000008">
    <property type="entry name" value="Endoplasmic reticulum metallopeptidase 1"/>
    <property type="match status" value="1"/>
</dbReference>
<dbReference type="CDD" id="cd03875">
    <property type="entry name" value="M28_Fxna_like"/>
    <property type="match status" value="1"/>
</dbReference>
<protein>
    <recommendedName>
        <fullName evidence="15">Endoplasmic reticulum metallopeptidase 1</fullName>
    </recommendedName>
    <alternativeName>
        <fullName evidence="16">Felix-ina</fullName>
    </alternativeName>
</protein>
<evidence type="ECO:0000256" key="16">
    <source>
        <dbReference type="ARBA" id="ARBA00081017"/>
    </source>
</evidence>
<evidence type="ECO:0000256" key="14">
    <source>
        <dbReference type="ARBA" id="ARBA00054905"/>
    </source>
</evidence>
<dbReference type="Pfam" id="PF04389">
    <property type="entry name" value="Peptidase_M28"/>
    <property type="match status" value="1"/>
</dbReference>
<dbReference type="InterPro" id="IPR048024">
    <property type="entry name" value="Fxna-like_M28_dom"/>
</dbReference>
<evidence type="ECO:0000313" key="21">
    <source>
        <dbReference type="EMBL" id="EGW00424.1"/>
    </source>
</evidence>
<evidence type="ECO:0000256" key="11">
    <source>
        <dbReference type="ARBA" id="ARBA00023049"/>
    </source>
</evidence>
<dbReference type="InterPro" id="IPR007484">
    <property type="entry name" value="Peptidase_M28"/>
</dbReference>
<evidence type="ECO:0000256" key="13">
    <source>
        <dbReference type="ARBA" id="ARBA00023180"/>
    </source>
</evidence>
<evidence type="ECO:0000256" key="4">
    <source>
        <dbReference type="ARBA" id="ARBA00022670"/>
    </source>
</evidence>
<dbReference type="Pfam" id="PF22248">
    <property type="entry name" value="ERMP1_C"/>
    <property type="match status" value="1"/>
</dbReference>
<dbReference type="EMBL" id="JH001439">
    <property type="protein sequence ID" value="EGW00424.1"/>
    <property type="molecule type" value="Genomic_DNA"/>
</dbReference>
<dbReference type="Gene3D" id="3.40.630.10">
    <property type="entry name" value="Zn peptidases"/>
    <property type="match status" value="1"/>
</dbReference>
<evidence type="ECO:0000256" key="17">
    <source>
        <dbReference type="SAM" id="Phobius"/>
    </source>
</evidence>
<dbReference type="Proteomes" id="UP000001075">
    <property type="component" value="Unassembled WGS sequence"/>
</dbReference>
<keyword evidence="9" id="KW-0862">Zinc</keyword>
<dbReference type="eggNOG" id="KOG2194">
    <property type="taxonomic scope" value="Eukaryota"/>
</dbReference>
<dbReference type="GO" id="GO:0006508">
    <property type="term" value="P:proteolysis"/>
    <property type="evidence" value="ECO:0007669"/>
    <property type="project" value="UniProtKB-KW"/>
</dbReference>
<feature type="transmembrane region" description="Helical" evidence="17">
    <location>
        <begin position="353"/>
        <end position="375"/>
    </location>
</feature>
<evidence type="ECO:0000256" key="1">
    <source>
        <dbReference type="ARBA" id="ARBA00001947"/>
    </source>
</evidence>
<dbReference type="PANTHER" id="PTHR12147">
    <property type="entry name" value="METALLOPEPTIDASE M28 FAMILY MEMBER"/>
    <property type="match status" value="1"/>
</dbReference>
<sequence>MNYLEQEGRGGYLLLSVDYLEHITAIGPRTTGSAENEILTVQYLLEQIKLIERQSSSLHRISVDIQRPTGSFSIDFLGGFTSYYDNITNVVVKLEPRSGAQHAVLANCHFDSVANSPGASDDAVSCAVMLEVLRGMSVSSEPLQHAVVFLFNGAEENVLQASHGFITQHPWASLIRAFINLEAAGVGGKELVFQTGPENPWLVQAYVSAAKHPFASVVAQEVFQSGIIPSDTDFRIYRDFGNIPGIDLAFIENGYIYHTKYDTADRILIDSIQRAGDNILAVLKYLATSDMLASSSEYRHGNVVFFDVFGLLVIAYPSRVGTIINYMAVTAAVLYLGKKLLQPKHRSAQGRLIAFYLLGMSIPYLYGLYLIWAVFEMFTPILGRSGSEIPPDVVLASILAVCVMILSSYFIKFIYLVKSTKKTMLTLTMVCAVTLLLVCGGVFFPYSSNPASPKPKRVFLQHMSRTFHNLEGNVVKRDSGIWINGFDYTGMSHVTPHIPEINDTIRAHCEENAPLCGFPWYLPVHFLIRKNWYLPAPEISPRNPAHFRLISKEKTPWGSIKLTFEATGPSHMSFYVRTHKGSTLSQWSLGNGIPVTSRGGDYFVFYSHGLQASAWQFWIEVQVSEEQPEGMVTVAIAAHYLSGEDKRSSQLDALKEKFPDWTFPSAWVCTYSLFVF</sequence>
<keyword evidence="10 17" id="KW-1133">Transmembrane helix</keyword>
<feature type="domain" description="Endoplasmic reticulum metallopeptidase 1/1-A TM" evidence="20">
    <location>
        <begin position="304"/>
        <end position="439"/>
    </location>
</feature>
<name>G3I7L3_CRIGR</name>
<evidence type="ECO:0000256" key="7">
    <source>
        <dbReference type="ARBA" id="ARBA00022801"/>
    </source>
</evidence>
<feature type="transmembrane region" description="Helical" evidence="17">
    <location>
        <begin position="323"/>
        <end position="341"/>
    </location>
</feature>
<organism evidence="21 22">
    <name type="scientific">Cricetulus griseus</name>
    <name type="common">Chinese hamster</name>
    <name type="synonym">Cricetulus barabensis griseus</name>
    <dbReference type="NCBI Taxonomy" id="10029"/>
    <lineage>
        <taxon>Eukaryota</taxon>
        <taxon>Metazoa</taxon>
        <taxon>Chordata</taxon>
        <taxon>Craniata</taxon>
        <taxon>Vertebrata</taxon>
        <taxon>Euteleostomi</taxon>
        <taxon>Mammalia</taxon>
        <taxon>Eutheria</taxon>
        <taxon>Euarchontoglires</taxon>
        <taxon>Glires</taxon>
        <taxon>Rodentia</taxon>
        <taxon>Myomorpha</taxon>
        <taxon>Muroidea</taxon>
        <taxon>Cricetidae</taxon>
        <taxon>Cricetinae</taxon>
        <taxon>Cricetulus</taxon>
    </lineage>
</organism>
<dbReference type="GO" id="GO:0046872">
    <property type="term" value="F:metal ion binding"/>
    <property type="evidence" value="ECO:0007669"/>
    <property type="project" value="UniProtKB-KW"/>
</dbReference>
<evidence type="ECO:0000256" key="2">
    <source>
        <dbReference type="ARBA" id="ARBA00004477"/>
    </source>
</evidence>
<gene>
    <name evidence="21" type="ORF">I79_019506</name>
</gene>
<dbReference type="FunCoup" id="G3I7L3">
    <property type="interactions" value="798"/>
</dbReference>
<evidence type="ECO:0000259" key="18">
    <source>
        <dbReference type="Pfam" id="PF04389"/>
    </source>
</evidence>
<evidence type="ECO:0000259" key="19">
    <source>
        <dbReference type="Pfam" id="PF22248"/>
    </source>
</evidence>
<evidence type="ECO:0000256" key="8">
    <source>
        <dbReference type="ARBA" id="ARBA00022824"/>
    </source>
</evidence>
<evidence type="ECO:0000256" key="12">
    <source>
        <dbReference type="ARBA" id="ARBA00023136"/>
    </source>
</evidence>
<dbReference type="InterPro" id="IPR053973">
    <property type="entry name" value="ERMP1-like_C"/>
</dbReference>
<comment type="similarity">
    <text evidence="3">Belongs to the peptidase M28 family.</text>
</comment>
<evidence type="ECO:0000256" key="6">
    <source>
        <dbReference type="ARBA" id="ARBA00022723"/>
    </source>
</evidence>
<dbReference type="InParanoid" id="G3I7L3"/>
<dbReference type="PANTHER" id="PTHR12147:SF22">
    <property type="entry name" value="ENDOPLASMIC RETICULUM METALLOPEPTIDASE 1"/>
    <property type="match status" value="1"/>
</dbReference>
<evidence type="ECO:0000256" key="10">
    <source>
        <dbReference type="ARBA" id="ARBA00022989"/>
    </source>
</evidence>
<keyword evidence="6" id="KW-0479">Metal-binding</keyword>
<feature type="transmembrane region" description="Helical" evidence="17">
    <location>
        <begin position="424"/>
        <end position="446"/>
    </location>
</feature>
<dbReference type="InterPro" id="IPR053974">
    <property type="entry name" value="ERMP1_1-A_TM"/>
</dbReference>
<accession>G3I7L3</accession>
<evidence type="ECO:0000256" key="3">
    <source>
        <dbReference type="ARBA" id="ARBA00010918"/>
    </source>
</evidence>
<comment type="function">
    <text evidence="14">Within the ovary, required for the organization of somatic cells and oocytes into discrete follicular structures.</text>
</comment>
<dbReference type="GO" id="GO:0008235">
    <property type="term" value="F:metalloexopeptidase activity"/>
    <property type="evidence" value="ECO:0007669"/>
    <property type="project" value="InterPro"/>
</dbReference>
<dbReference type="STRING" id="10029.G3I7L3"/>
<keyword evidence="5 17" id="KW-0812">Transmembrane</keyword>
<keyword evidence="4" id="KW-0645">Protease</keyword>
<dbReference type="AlphaFoldDB" id="G3I7L3"/>
<keyword evidence="13" id="KW-0325">Glycoprotein</keyword>
<comment type="subcellular location">
    <subcellularLocation>
        <location evidence="2">Endoplasmic reticulum membrane</location>
        <topology evidence="2">Multi-pass membrane protein</topology>
    </subcellularLocation>
</comment>
<feature type="domain" description="Endoplasmic reticulum metallopeptidase 1-like C-terminal" evidence="19">
    <location>
        <begin position="453"/>
        <end position="674"/>
    </location>
</feature>
<proteinExistence type="inferred from homology"/>
<keyword evidence="7" id="KW-0378">Hydrolase</keyword>
<keyword evidence="8" id="KW-0256">Endoplasmic reticulum</keyword>
<evidence type="ECO:0000259" key="20">
    <source>
        <dbReference type="Pfam" id="PF22249"/>
    </source>
</evidence>
<reference evidence="22" key="1">
    <citation type="journal article" date="2011" name="Nat. Biotechnol.">
        <title>The genomic sequence of the Chinese hamster ovary (CHO)-K1 cell line.</title>
        <authorList>
            <person name="Xu X."/>
            <person name="Nagarajan H."/>
            <person name="Lewis N.E."/>
            <person name="Pan S."/>
            <person name="Cai Z."/>
            <person name="Liu X."/>
            <person name="Chen W."/>
            <person name="Xie M."/>
            <person name="Wang W."/>
            <person name="Hammond S."/>
            <person name="Andersen M.R."/>
            <person name="Neff N."/>
            <person name="Passarelli B."/>
            <person name="Koh W."/>
            <person name="Fan H.C."/>
            <person name="Wang J."/>
            <person name="Gui Y."/>
            <person name="Lee K.H."/>
            <person name="Betenbaugh M.J."/>
            <person name="Quake S.R."/>
            <person name="Famili I."/>
            <person name="Palsson B.O."/>
            <person name="Wang J."/>
        </authorList>
    </citation>
    <scope>NUCLEOTIDE SEQUENCE [LARGE SCALE GENOMIC DNA]</scope>
    <source>
        <strain evidence="22">CHO K1 cell line</strain>
    </source>
</reference>
<evidence type="ECO:0000256" key="5">
    <source>
        <dbReference type="ARBA" id="ARBA00022692"/>
    </source>
</evidence>
<dbReference type="InterPro" id="IPR045175">
    <property type="entry name" value="M28_fam"/>
</dbReference>